<evidence type="ECO:0000313" key="1">
    <source>
        <dbReference type="EMBL" id="MEJ2902124.1"/>
    </source>
</evidence>
<evidence type="ECO:0008006" key="3">
    <source>
        <dbReference type="Google" id="ProtNLM"/>
    </source>
</evidence>
<sequence>MQTILIPTDFNPASVNCIPTLCKQLPEQELNFIFIHMFKLSDRMGDLLMLSRRNREYKYVSQEFYDQCELMKQTYSLIKAIKIEFFYGSTVGMFRDYLENAGVNQILDPSFCSTGKLNSNSIDPALLVQRSGTPVIHINTNTPVAELPKRKIILEAETLETLLA</sequence>
<evidence type="ECO:0000313" key="2">
    <source>
        <dbReference type="Proteomes" id="UP001378956"/>
    </source>
</evidence>
<accession>A0ABU8NJS0</accession>
<comment type="caution">
    <text evidence="1">The sequence shown here is derived from an EMBL/GenBank/DDBJ whole genome shotgun (WGS) entry which is preliminary data.</text>
</comment>
<protein>
    <recommendedName>
        <fullName evidence="3">Universal stress protein</fullName>
    </recommendedName>
</protein>
<proteinExistence type="predicted"/>
<dbReference type="Proteomes" id="UP001378956">
    <property type="component" value="Unassembled WGS sequence"/>
</dbReference>
<keyword evidence="2" id="KW-1185">Reference proteome</keyword>
<name>A0ABU8NJS0_9SPHI</name>
<organism evidence="1 2">
    <name type="scientific">Pedobacter panaciterrae</name>
    <dbReference type="NCBI Taxonomy" id="363849"/>
    <lineage>
        <taxon>Bacteria</taxon>
        <taxon>Pseudomonadati</taxon>
        <taxon>Bacteroidota</taxon>
        <taxon>Sphingobacteriia</taxon>
        <taxon>Sphingobacteriales</taxon>
        <taxon>Sphingobacteriaceae</taxon>
        <taxon>Pedobacter</taxon>
    </lineage>
</organism>
<dbReference type="EMBL" id="JBBEUB010000001">
    <property type="protein sequence ID" value="MEJ2902124.1"/>
    <property type="molecule type" value="Genomic_DNA"/>
</dbReference>
<gene>
    <name evidence="1" type="ORF">WAE58_06800</name>
</gene>
<reference evidence="1 2" key="1">
    <citation type="submission" date="2024-03" db="EMBL/GenBank/DDBJ databases">
        <title>Sequence of Lycoming College Course Isolates.</title>
        <authorList>
            <person name="Plotts O."/>
            <person name="Newman J."/>
        </authorList>
    </citation>
    <scope>NUCLEOTIDE SEQUENCE [LARGE SCALE GENOMIC DNA]</scope>
    <source>
        <strain evidence="1 2">CJB-3</strain>
    </source>
</reference>
<dbReference type="RefSeq" id="WP_172661031.1">
    <property type="nucleotide sequence ID" value="NZ_JABMKW010000016.1"/>
</dbReference>